<dbReference type="AlphaFoldDB" id="A0AAU8BGS0"/>
<protein>
    <submittedName>
        <fullName evidence="1">DNAase</fullName>
    </submittedName>
</protein>
<accession>A0AAU8BGS0</accession>
<organism evidence="1">
    <name type="scientific">Vibrio chaetopteri</name>
    <dbReference type="NCBI Taxonomy" id="3016528"/>
    <lineage>
        <taxon>Bacteria</taxon>
        <taxon>Pseudomonadati</taxon>
        <taxon>Pseudomonadota</taxon>
        <taxon>Gammaproteobacteria</taxon>
        <taxon>Vibrionales</taxon>
        <taxon>Vibrionaceae</taxon>
        <taxon>Vibrio</taxon>
    </lineage>
</organism>
<dbReference type="RefSeq" id="WP_353497228.1">
    <property type="nucleotide sequence ID" value="NZ_CP115920.1"/>
</dbReference>
<dbReference type="EMBL" id="CP115920">
    <property type="protein sequence ID" value="XCD15846.1"/>
    <property type="molecule type" value="Genomic_DNA"/>
</dbReference>
<proteinExistence type="predicted"/>
<dbReference type="KEGG" id="vck:PG915_14975"/>
<sequence>MIRVVTKSQASIDALKPAFRACPNDFAVMLHEIEAGRVSVYHIQGEEVDCLLAGEVRGDTYFIWAAVGKNALKATRVLSEFVKQNDLTAMACHSYFPLVVRLLKRLGGVTESTHGNAKYLKWRL</sequence>
<gene>
    <name evidence="1" type="ORF">PG915_14975</name>
</gene>
<name>A0AAU8BGS0_9VIBR</name>
<evidence type="ECO:0000313" key="1">
    <source>
        <dbReference type="EMBL" id="XCD15846.1"/>
    </source>
</evidence>
<reference evidence="1" key="1">
    <citation type="submission" date="2023-01" db="EMBL/GenBank/DDBJ databases">
        <title>Vibrio sp. CB1-14 genome sequencing.</title>
        <authorList>
            <person name="Otstavnykh N."/>
            <person name="Isaeva M."/>
            <person name="Meleshko D."/>
        </authorList>
    </citation>
    <scope>NUCLEOTIDE SEQUENCE</scope>
    <source>
        <strain evidence="1">CB1-14</strain>
    </source>
</reference>